<gene>
    <name evidence="2" type="ORF">QC762_203335</name>
</gene>
<comment type="caution">
    <text evidence="2">The sequence shown here is derived from an EMBL/GenBank/DDBJ whole genome shotgun (WGS) entry which is preliminary data.</text>
</comment>
<feature type="region of interest" description="Disordered" evidence="1">
    <location>
        <begin position="248"/>
        <end position="299"/>
    </location>
</feature>
<keyword evidence="3" id="KW-1185">Reference proteome</keyword>
<reference evidence="2 3" key="1">
    <citation type="journal article" date="2023" name="bioRxiv">
        <title>High-quality genome assemblies of four members of thePodospora anserinaspecies complex.</title>
        <authorList>
            <person name="Ament-Velasquez S.L."/>
            <person name="Vogan A.A."/>
            <person name="Wallerman O."/>
            <person name="Hartmann F."/>
            <person name="Gautier V."/>
            <person name="Silar P."/>
            <person name="Giraud T."/>
            <person name="Johannesson H."/>
        </authorList>
    </citation>
    <scope>NUCLEOTIDE SEQUENCE [LARGE SCALE GENOMIC DNA]</scope>
    <source>
        <strain evidence="2 3">CBS 415.72m</strain>
    </source>
</reference>
<accession>A0ABR0GQK1</accession>
<feature type="compositionally biased region" description="Basic residues" evidence="1">
    <location>
        <begin position="1"/>
        <end position="16"/>
    </location>
</feature>
<feature type="compositionally biased region" description="Low complexity" evidence="1">
    <location>
        <begin position="259"/>
        <end position="286"/>
    </location>
</feature>
<feature type="region of interest" description="Disordered" evidence="1">
    <location>
        <begin position="1"/>
        <end position="28"/>
    </location>
</feature>
<organism evidence="2 3">
    <name type="scientific">Podospora pseudocomata</name>
    <dbReference type="NCBI Taxonomy" id="2093779"/>
    <lineage>
        <taxon>Eukaryota</taxon>
        <taxon>Fungi</taxon>
        <taxon>Dikarya</taxon>
        <taxon>Ascomycota</taxon>
        <taxon>Pezizomycotina</taxon>
        <taxon>Sordariomycetes</taxon>
        <taxon>Sordariomycetidae</taxon>
        <taxon>Sordariales</taxon>
        <taxon>Podosporaceae</taxon>
        <taxon>Podospora</taxon>
    </lineage>
</organism>
<dbReference type="EMBL" id="JAFFHA010000003">
    <property type="protein sequence ID" value="KAK4658048.1"/>
    <property type="molecule type" value="Genomic_DNA"/>
</dbReference>
<evidence type="ECO:0000313" key="3">
    <source>
        <dbReference type="Proteomes" id="UP001323405"/>
    </source>
</evidence>
<evidence type="ECO:0000256" key="1">
    <source>
        <dbReference type="SAM" id="MobiDB-lite"/>
    </source>
</evidence>
<name>A0ABR0GQK1_9PEZI</name>
<sequence>MPSSKASKKKQRLKKLPLRETRASEMTQEDITPLVSGLEPKSYEQVIVDAAREFDDVADMVVEQHQSLVKIRAHEQTLVADFARMTKAIERSLGAKYHELLAPTTAEDSPTRVRKYAKKLANDIDAALNYMTAEITPDSLYATKFAALNGMRAVLESILRCPKPLLSALSRQPSFKSWDIKLMVVLKHLNCDDICKLKCGKFRCGEQETPTQWMKDMKRLHWIDHAFQFKYERVQATTIPQAVKHEVTIRQKSPPVPSPAEASSSQSPSLEPDLAGPSESASSSEPAKTEPPKANLTKGELKNMVSPLFPSILEQIMTSTALAHASVIPALRAVRKIKAAAESSMAQDWARVAGVVHSGLNDRYRIRKIYRHGFSVHAYANESAEVTDEALTKFYMELKNLYKPLLATKIAALESCRKVLEDLLCCPDELRDAICFHVGSAQTNTWAFNMVKILDCFEDEEIYKLVKGETDEPNEFWTKRSVPALMELVKDKAPVGHPDRKEFFRGGLREVWLRVYAAVIKYGAPPKTLMFEGLCVCCYCDDLDEEDYCSCGNGEGFDDEEDESFHEAMLALLSPNPFLL</sequence>
<dbReference type="RefSeq" id="XP_062747020.1">
    <property type="nucleotide sequence ID" value="XM_062887224.1"/>
</dbReference>
<protein>
    <submittedName>
        <fullName evidence="2">Uncharacterized protein</fullName>
    </submittedName>
</protein>
<evidence type="ECO:0000313" key="2">
    <source>
        <dbReference type="EMBL" id="KAK4658048.1"/>
    </source>
</evidence>
<proteinExistence type="predicted"/>
<dbReference type="Proteomes" id="UP001323405">
    <property type="component" value="Unassembled WGS sequence"/>
</dbReference>
<dbReference type="GeneID" id="87907131"/>